<gene>
    <name evidence="2" type="ORF">J0J18_23670</name>
</gene>
<name>A0AAW4HIP7_VIBVL</name>
<comment type="caution">
    <text evidence="2">The sequence shown here is derived from an EMBL/GenBank/DDBJ whole genome shotgun (WGS) entry which is preliminary data.</text>
</comment>
<evidence type="ECO:0000256" key="1">
    <source>
        <dbReference type="SAM" id="Phobius"/>
    </source>
</evidence>
<proteinExistence type="predicted"/>
<accession>A0AAW4HIP7</accession>
<dbReference type="Pfam" id="PF14015">
    <property type="entry name" value="DUF4231"/>
    <property type="match status" value="1"/>
</dbReference>
<dbReference type="EMBL" id="JAFKOQ010000093">
    <property type="protein sequence ID" value="MBN8124701.1"/>
    <property type="molecule type" value="Genomic_DNA"/>
</dbReference>
<keyword evidence="1" id="KW-1133">Transmembrane helix</keyword>
<feature type="non-terminal residue" evidence="2">
    <location>
        <position position="1"/>
    </location>
</feature>
<dbReference type="AlphaFoldDB" id="A0AAW4HIP7"/>
<protein>
    <submittedName>
        <fullName evidence="2">DUF4231 domain-containing protein</fullName>
    </submittedName>
</protein>
<keyword evidence="1" id="KW-0472">Membrane</keyword>
<dbReference type="Proteomes" id="UP000664056">
    <property type="component" value="Unassembled WGS sequence"/>
</dbReference>
<dbReference type="NCBIfam" id="NF033634">
    <property type="entry name" value="SLATT_1"/>
    <property type="match status" value="1"/>
</dbReference>
<organism evidence="2 3">
    <name type="scientific">Vibrio vulnificus</name>
    <dbReference type="NCBI Taxonomy" id="672"/>
    <lineage>
        <taxon>Bacteria</taxon>
        <taxon>Pseudomonadati</taxon>
        <taxon>Pseudomonadota</taxon>
        <taxon>Gammaproteobacteria</taxon>
        <taxon>Vibrionales</taxon>
        <taxon>Vibrionaceae</taxon>
        <taxon>Vibrio</taxon>
    </lineage>
</organism>
<keyword evidence="1" id="KW-0812">Transmembrane</keyword>
<dbReference type="InterPro" id="IPR025325">
    <property type="entry name" value="DUF4231"/>
</dbReference>
<evidence type="ECO:0000313" key="2">
    <source>
        <dbReference type="EMBL" id="MBN8124701.1"/>
    </source>
</evidence>
<sequence>GVSFHGRIIMSRKCQNVEERYFELLYWFDSHKKSSMVSYYFFQVVVILFSTITPVVILIDLGEGYKWLEGLLPAVAALAAGIQSLFKFNETWVSRAEASERLKSEFVYFKSRIGVLYDDTIHVDKAAENFLNRIEEINRLERNVWVTLQEKSRSDKEN</sequence>
<evidence type="ECO:0000313" key="3">
    <source>
        <dbReference type="Proteomes" id="UP000664056"/>
    </source>
</evidence>
<feature type="transmembrane region" description="Helical" evidence="1">
    <location>
        <begin position="39"/>
        <end position="59"/>
    </location>
</feature>
<dbReference type="RefSeq" id="WP_206623258.1">
    <property type="nucleotide sequence ID" value="NZ_JAFKOQ010000093.1"/>
</dbReference>
<reference evidence="2" key="1">
    <citation type="submission" date="2021-03" db="EMBL/GenBank/DDBJ databases">
        <title>Study of the foodborne Vibrio vulnificus isolates from China.</title>
        <authorList>
            <person name="Zheng Z."/>
            <person name="Ye L."/>
        </authorList>
    </citation>
    <scope>NUCLEOTIDE SEQUENCE</scope>
    <source>
        <strain evidence="2">Vv1582</strain>
    </source>
</reference>